<keyword evidence="1" id="KW-0472">Membrane</keyword>
<comment type="caution">
    <text evidence="2">The sequence shown here is derived from an EMBL/GenBank/DDBJ whole genome shotgun (WGS) entry which is preliminary data.</text>
</comment>
<organism evidence="2 3">
    <name type="scientific">Pediococcus cellicola</name>
    <dbReference type="NCBI Taxonomy" id="319652"/>
    <lineage>
        <taxon>Bacteria</taxon>
        <taxon>Bacillati</taxon>
        <taxon>Bacillota</taxon>
        <taxon>Bacilli</taxon>
        <taxon>Lactobacillales</taxon>
        <taxon>Lactobacillaceae</taxon>
        <taxon>Pediococcus</taxon>
    </lineage>
</organism>
<keyword evidence="1" id="KW-0812">Transmembrane</keyword>
<protein>
    <submittedName>
        <fullName evidence="2">Uncharacterized protein</fullName>
    </submittedName>
</protein>
<gene>
    <name evidence="2" type="ORF">IV80_GL001956</name>
</gene>
<dbReference type="EMBL" id="JQBR01000009">
    <property type="protein sequence ID" value="KRN65450.1"/>
    <property type="molecule type" value="Genomic_DNA"/>
</dbReference>
<evidence type="ECO:0000256" key="1">
    <source>
        <dbReference type="SAM" id="Phobius"/>
    </source>
</evidence>
<keyword evidence="3" id="KW-1185">Reference proteome</keyword>
<dbReference type="AlphaFoldDB" id="A0A0R2IUH0"/>
<dbReference type="Proteomes" id="UP000051568">
    <property type="component" value="Unassembled WGS sequence"/>
</dbReference>
<proteinExistence type="predicted"/>
<evidence type="ECO:0000313" key="3">
    <source>
        <dbReference type="Proteomes" id="UP000051568"/>
    </source>
</evidence>
<evidence type="ECO:0000313" key="2">
    <source>
        <dbReference type="EMBL" id="KRN65450.1"/>
    </source>
</evidence>
<keyword evidence="1" id="KW-1133">Transmembrane helix</keyword>
<dbReference type="PATRIC" id="fig|319652.3.peg.1991"/>
<dbReference type="STRING" id="319652.IV80_GL001956"/>
<accession>A0A0R2IUH0</accession>
<name>A0A0R2IUH0_9LACO</name>
<feature type="transmembrane region" description="Helical" evidence="1">
    <location>
        <begin position="29"/>
        <end position="48"/>
    </location>
</feature>
<reference evidence="2 3" key="1">
    <citation type="journal article" date="2015" name="Genome Announc.">
        <title>Expanding the biotechnology potential of lactobacilli through comparative genomics of 213 strains and associated genera.</title>
        <authorList>
            <person name="Sun Z."/>
            <person name="Harris H.M."/>
            <person name="McCann A."/>
            <person name="Guo C."/>
            <person name="Argimon S."/>
            <person name="Zhang W."/>
            <person name="Yang X."/>
            <person name="Jeffery I.B."/>
            <person name="Cooney J.C."/>
            <person name="Kagawa T.F."/>
            <person name="Liu W."/>
            <person name="Song Y."/>
            <person name="Salvetti E."/>
            <person name="Wrobel A."/>
            <person name="Rasinkangas P."/>
            <person name="Parkhill J."/>
            <person name="Rea M.C."/>
            <person name="O'Sullivan O."/>
            <person name="Ritari J."/>
            <person name="Douillard F.P."/>
            <person name="Paul Ross R."/>
            <person name="Yang R."/>
            <person name="Briner A.E."/>
            <person name="Felis G.E."/>
            <person name="de Vos W.M."/>
            <person name="Barrangou R."/>
            <person name="Klaenhammer T.R."/>
            <person name="Caufield P.W."/>
            <person name="Cui Y."/>
            <person name="Zhang H."/>
            <person name="O'Toole P.W."/>
        </authorList>
    </citation>
    <scope>NUCLEOTIDE SEQUENCE [LARGE SCALE GENOMIC DNA]</scope>
    <source>
        <strain evidence="2 3">DSM 17757</strain>
    </source>
</reference>
<sequence length="56" mass="5913">MELGLIGTGVLGSLAFVATQVSFKAISSQQLVMVGGTILFTGLGWCVAKLREQTKR</sequence>